<dbReference type="Gene3D" id="2.40.170.20">
    <property type="entry name" value="TonB-dependent receptor, beta-barrel domain"/>
    <property type="match status" value="1"/>
</dbReference>
<dbReference type="EMBL" id="CP119326">
    <property type="protein sequence ID" value="WEK39139.1"/>
    <property type="molecule type" value="Genomic_DNA"/>
</dbReference>
<evidence type="ECO:0000256" key="3">
    <source>
        <dbReference type="ARBA" id="ARBA00022452"/>
    </source>
</evidence>
<evidence type="ECO:0000313" key="9">
    <source>
        <dbReference type="EMBL" id="WEK39139.1"/>
    </source>
</evidence>
<reference evidence="9" key="1">
    <citation type="submission" date="2023-03" db="EMBL/GenBank/DDBJ databases">
        <title>Andean soil-derived lignocellulolytic bacterial consortium as a source of novel taxa and putative plastic-active enzymes.</title>
        <authorList>
            <person name="Diaz-Garcia L."/>
            <person name="Chuvochina M."/>
            <person name="Feuerriegel G."/>
            <person name="Bunk B."/>
            <person name="Sproer C."/>
            <person name="Streit W.R."/>
            <person name="Rodriguez L.M."/>
            <person name="Overmann J."/>
            <person name="Jimenez D.J."/>
        </authorList>
    </citation>
    <scope>NUCLEOTIDE SEQUENCE</scope>
    <source>
        <strain evidence="9">MAG 833</strain>
    </source>
</reference>
<accession>A0AAJ6BKM2</accession>
<proteinExistence type="inferred from homology"/>
<evidence type="ECO:0000256" key="4">
    <source>
        <dbReference type="ARBA" id="ARBA00022692"/>
    </source>
</evidence>
<dbReference type="InterPro" id="IPR036942">
    <property type="entry name" value="Beta-barrel_TonB_sf"/>
</dbReference>
<gene>
    <name evidence="9" type="ORF">P0Y50_11350</name>
</gene>
<keyword evidence="2 7" id="KW-0813">Transport</keyword>
<dbReference type="InterPro" id="IPR039426">
    <property type="entry name" value="TonB-dep_rcpt-like"/>
</dbReference>
<organism evidence="9 10">
    <name type="scientific">Candidatus Brevundimonas colombiensis</name>
    <dbReference type="NCBI Taxonomy" id="3121376"/>
    <lineage>
        <taxon>Bacteria</taxon>
        <taxon>Pseudomonadati</taxon>
        <taxon>Pseudomonadota</taxon>
        <taxon>Alphaproteobacteria</taxon>
        <taxon>Caulobacterales</taxon>
        <taxon>Caulobacteraceae</taxon>
        <taxon>Brevundimonas</taxon>
    </lineage>
</organism>
<keyword evidence="9" id="KW-0675">Receptor</keyword>
<evidence type="ECO:0000256" key="2">
    <source>
        <dbReference type="ARBA" id="ARBA00022448"/>
    </source>
</evidence>
<dbReference type="SUPFAM" id="SSF56935">
    <property type="entry name" value="Porins"/>
    <property type="match status" value="1"/>
</dbReference>
<dbReference type="AlphaFoldDB" id="A0AAJ6BKM2"/>
<keyword evidence="6 7" id="KW-0998">Cell outer membrane</keyword>
<protein>
    <submittedName>
        <fullName evidence="9">TonB-dependent receptor plug domain-containing protein</fullName>
    </submittedName>
</protein>
<dbReference type="PROSITE" id="PS52016">
    <property type="entry name" value="TONB_DEPENDENT_REC_3"/>
    <property type="match status" value="1"/>
</dbReference>
<keyword evidence="4 7" id="KW-0812">Transmembrane</keyword>
<feature type="signal peptide" evidence="8">
    <location>
        <begin position="1"/>
        <end position="22"/>
    </location>
</feature>
<evidence type="ECO:0000256" key="8">
    <source>
        <dbReference type="SAM" id="SignalP"/>
    </source>
</evidence>
<evidence type="ECO:0000256" key="6">
    <source>
        <dbReference type="ARBA" id="ARBA00023237"/>
    </source>
</evidence>
<keyword evidence="3 7" id="KW-1134">Transmembrane beta strand</keyword>
<comment type="similarity">
    <text evidence="7">Belongs to the TonB-dependent receptor family.</text>
</comment>
<comment type="subcellular location">
    <subcellularLocation>
        <location evidence="1 7">Cell outer membrane</location>
        <topology evidence="1 7">Multi-pass membrane protein</topology>
    </subcellularLocation>
</comment>
<evidence type="ECO:0000256" key="1">
    <source>
        <dbReference type="ARBA" id="ARBA00004571"/>
    </source>
</evidence>
<sequence length="852" mass="94142">MGRSPRLLAAGVSALAINFSFGVVQSLAQTSPDPTVDADAAWKDTTPTVVVTSSQATPAYRLGDRLNTGASVFDEVSIRDRAPGTGDVLQLLKLNPGVQFTTEEGHATRDTLRDLLPSEISISGGRPTENFFILDGVGVNNLMETGTSNSTLDFDWVRSASPQTIWVDADLIGSLTVLDSNVSAEFGRFGGGVVEIKTREPSRRFGMQVGYSMTSDDMARYHLSPSYTSTIVREQPRFDRRRWNVSADLPINETMGLLASYSRSQATTYNNWSANLTDIGDEQFDQTNVSESYLLKFAWEPHGDLKLTAQVTHAPYSNVIVSSSGINTLQDNHGGGTTARLGASGGRGAADWGLNLSYAMSDADKDAADWRYDVRGGLEPWCGGAITVTCTNGYVGAIKQRQNDLALDGSWSQPFRGGDLRLGFAISDVDAEKSRRDGGVYAFTGTTAVINQATGPLTFCLSATDPSCVEGRYAYNRKTVYPAYHAQVSLQTYGMWAEYVRDWRGFDVRAGLRYDYESFLGNHTLSPRLSIARELPWWGINATLGVNRYYGRSYLGYAIREKLTDTMQYSRTFTTVSGRRVWSPDWVLSSVTPTTKYSGQDLDTPYSDEVSLALTGDLFGGQWRVRGVYRDSHDQFSRSLVSTYVLIDALGASRNVNSYKMTNGGSSTYESGSLEYVLPLNRHTFSFSTNWSDTKSSASTFFDTPDDDLAGSTMVLFEGQIMSLADLYQDNQRRDFAAPFMFNADWQSKWIDNRLSITVGGRYRGDFNRIEASGAYQTVEGTRYRIYDVVQYHSSIDLNANISYALLSGDYGVTLEARIANLLDKIPDRDATYSSQPWQLGRSAWVGVRVRY</sequence>
<evidence type="ECO:0000256" key="7">
    <source>
        <dbReference type="PROSITE-ProRule" id="PRU01360"/>
    </source>
</evidence>
<dbReference type="GO" id="GO:0009279">
    <property type="term" value="C:cell outer membrane"/>
    <property type="evidence" value="ECO:0007669"/>
    <property type="project" value="UniProtKB-SubCell"/>
</dbReference>
<keyword evidence="8" id="KW-0732">Signal</keyword>
<keyword evidence="5 7" id="KW-0472">Membrane</keyword>
<evidence type="ECO:0000313" key="10">
    <source>
        <dbReference type="Proteomes" id="UP001213664"/>
    </source>
</evidence>
<evidence type="ECO:0000256" key="5">
    <source>
        <dbReference type="ARBA" id="ARBA00023136"/>
    </source>
</evidence>
<dbReference type="Proteomes" id="UP001213664">
    <property type="component" value="Chromosome"/>
</dbReference>
<feature type="chain" id="PRO_5042580421" evidence="8">
    <location>
        <begin position="23"/>
        <end position="852"/>
    </location>
</feature>
<name>A0AAJ6BKM2_9CAUL</name>